<dbReference type="AlphaFoldDB" id="A0AAD2K1S5"/>
<gene>
    <name evidence="5" type="ORF">MYCIT1_LOCUS21219</name>
    <name evidence="4" type="ORF">MYCIT1_LOCUS782</name>
</gene>
<comment type="caution">
    <text evidence="5">The sequence shown here is derived from an EMBL/GenBank/DDBJ whole genome shotgun (WGS) entry which is preliminary data.</text>
</comment>
<keyword evidence="6" id="KW-1185">Reference proteome</keyword>
<organism evidence="5 6">
    <name type="scientific">Mycena citricolor</name>
    <dbReference type="NCBI Taxonomy" id="2018698"/>
    <lineage>
        <taxon>Eukaryota</taxon>
        <taxon>Fungi</taxon>
        <taxon>Dikarya</taxon>
        <taxon>Basidiomycota</taxon>
        <taxon>Agaricomycotina</taxon>
        <taxon>Agaricomycetes</taxon>
        <taxon>Agaricomycetidae</taxon>
        <taxon>Agaricales</taxon>
        <taxon>Marasmiineae</taxon>
        <taxon>Mycenaceae</taxon>
        <taxon>Mycena</taxon>
    </lineage>
</organism>
<dbReference type="PANTHER" id="PTHR40465">
    <property type="entry name" value="CHROMOSOME 1, WHOLE GENOME SHOTGUN SEQUENCE"/>
    <property type="match status" value="1"/>
</dbReference>
<protein>
    <recommendedName>
        <fullName evidence="3">DUF6534 domain-containing protein</fullName>
    </recommendedName>
</protein>
<evidence type="ECO:0000313" key="6">
    <source>
        <dbReference type="Proteomes" id="UP001295794"/>
    </source>
</evidence>
<feature type="transmembrane region" description="Helical" evidence="2">
    <location>
        <begin position="131"/>
        <end position="153"/>
    </location>
</feature>
<dbReference type="Proteomes" id="UP001295794">
    <property type="component" value="Unassembled WGS sequence"/>
</dbReference>
<evidence type="ECO:0000259" key="3">
    <source>
        <dbReference type="Pfam" id="PF20152"/>
    </source>
</evidence>
<feature type="transmembrane region" description="Helical" evidence="2">
    <location>
        <begin position="25"/>
        <end position="46"/>
    </location>
</feature>
<evidence type="ECO:0000256" key="1">
    <source>
        <dbReference type="SAM" id="MobiDB-lite"/>
    </source>
</evidence>
<feature type="domain" description="DUF6534" evidence="3">
    <location>
        <begin position="176"/>
        <end position="277"/>
    </location>
</feature>
<keyword evidence="2" id="KW-1133">Transmembrane helix</keyword>
<accession>A0AAD2K1S5</accession>
<evidence type="ECO:0000256" key="2">
    <source>
        <dbReference type="SAM" id="Phobius"/>
    </source>
</evidence>
<dbReference type="Pfam" id="PF20152">
    <property type="entry name" value="DUF6534"/>
    <property type="match status" value="1"/>
</dbReference>
<proteinExistence type="predicted"/>
<feature type="transmembrane region" description="Helical" evidence="2">
    <location>
        <begin position="165"/>
        <end position="191"/>
    </location>
</feature>
<name>A0AAD2K1S5_9AGAR</name>
<feature type="transmembrane region" description="Helical" evidence="2">
    <location>
        <begin position="58"/>
        <end position="79"/>
    </location>
</feature>
<keyword evidence="2" id="KW-0472">Membrane</keyword>
<evidence type="ECO:0000313" key="4">
    <source>
        <dbReference type="EMBL" id="CAK5262239.1"/>
    </source>
</evidence>
<keyword evidence="2" id="KW-0812">Transmembrane</keyword>
<sequence length="333" mass="36639">MVKIVTGPPENVSHEDIIWLAGPRLVGLILNWCLLGVLSTQVYIFHLNFPKERRFLKWMVYTVYLLDWAQTCSVTYDALQWFVLGWGSIPDLYDLWSSWLNVPVLSSTIAAIVQVYYGWRLYILSGSLAPLIVTTVLSVVQLTGGIMVGLLLTSDDTEISRSPGLVAAVAVRLGGSLAVDTFIAGCMTFFVSFPARLGGPPIDSAQLLRSREKSSREMNGVLTRLIRLVVETGTLTAIAAGVDLIFFLRAKNGLHQVPGVILCKLYSNALLVLFNNRLTMQRDTLVVQDLNTVEFSGTAWSGTDSNDISSRFSAAPARRGGNPKLRTSDSFYV</sequence>
<dbReference type="EMBL" id="CAVNYO010000012">
    <property type="protein sequence ID" value="CAK5262239.1"/>
    <property type="molecule type" value="Genomic_DNA"/>
</dbReference>
<feature type="transmembrane region" description="Helical" evidence="2">
    <location>
        <begin position="254"/>
        <end position="274"/>
    </location>
</feature>
<feature type="transmembrane region" description="Helical" evidence="2">
    <location>
        <begin position="99"/>
        <end position="119"/>
    </location>
</feature>
<feature type="transmembrane region" description="Helical" evidence="2">
    <location>
        <begin position="225"/>
        <end position="248"/>
    </location>
</feature>
<dbReference type="PANTHER" id="PTHR40465:SF1">
    <property type="entry name" value="DUF6534 DOMAIN-CONTAINING PROTEIN"/>
    <property type="match status" value="1"/>
</dbReference>
<feature type="region of interest" description="Disordered" evidence="1">
    <location>
        <begin position="311"/>
        <end position="333"/>
    </location>
</feature>
<dbReference type="InterPro" id="IPR045339">
    <property type="entry name" value="DUF6534"/>
</dbReference>
<reference evidence="5" key="1">
    <citation type="submission" date="2023-11" db="EMBL/GenBank/DDBJ databases">
        <authorList>
            <person name="De Vega J J."/>
            <person name="De Vega J J."/>
        </authorList>
    </citation>
    <scope>NUCLEOTIDE SEQUENCE</scope>
</reference>
<evidence type="ECO:0000313" key="5">
    <source>
        <dbReference type="EMBL" id="CAK5274193.1"/>
    </source>
</evidence>
<dbReference type="EMBL" id="CAVNYO010000401">
    <property type="protein sequence ID" value="CAK5274193.1"/>
    <property type="molecule type" value="Genomic_DNA"/>
</dbReference>